<dbReference type="InterPro" id="IPR002657">
    <property type="entry name" value="BilAc:Na_symport/Acr3"/>
</dbReference>
<feature type="transmembrane region" description="Helical" evidence="8">
    <location>
        <begin position="227"/>
        <end position="249"/>
    </location>
</feature>
<dbReference type="GeneID" id="30582629"/>
<dbReference type="AlphaFoldDB" id="A0A1L3Q0V5"/>
<dbReference type="PANTHER" id="PTHR43057">
    <property type="entry name" value="ARSENITE EFFLUX TRANSPORTER"/>
    <property type="match status" value="1"/>
</dbReference>
<evidence type="ECO:0000256" key="1">
    <source>
        <dbReference type="ARBA" id="ARBA00004651"/>
    </source>
</evidence>
<evidence type="ECO:0000256" key="4">
    <source>
        <dbReference type="ARBA" id="ARBA00022475"/>
    </source>
</evidence>
<feature type="transmembrane region" description="Helical" evidence="8">
    <location>
        <begin position="65"/>
        <end position="88"/>
    </location>
</feature>
<keyword evidence="3" id="KW-0813">Transport</keyword>
<proteinExistence type="inferred from homology"/>
<reference evidence="9 12" key="1">
    <citation type="submission" date="2016-10" db="EMBL/GenBank/DDBJ databases">
        <title>Methanohalophilus halophilus.</title>
        <authorList>
            <person name="L'haridon S."/>
        </authorList>
    </citation>
    <scope>NUCLEOTIDE SEQUENCE [LARGE SCALE GENOMIC DNA]</scope>
    <source>
        <strain evidence="9 12">Z-7982</strain>
    </source>
</reference>
<dbReference type="InterPro" id="IPR038770">
    <property type="entry name" value="Na+/solute_symporter_sf"/>
</dbReference>
<evidence type="ECO:0000256" key="6">
    <source>
        <dbReference type="ARBA" id="ARBA00022989"/>
    </source>
</evidence>
<feature type="transmembrane region" description="Helical" evidence="8">
    <location>
        <begin position="7"/>
        <end position="25"/>
    </location>
</feature>
<evidence type="ECO:0000313" key="11">
    <source>
        <dbReference type="EMBL" id="SDW11212.1"/>
    </source>
</evidence>
<evidence type="ECO:0000313" key="9">
    <source>
        <dbReference type="EMBL" id="APH38502.1"/>
    </source>
</evidence>
<feature type="transmembrane region" description="Helical" evidence="8">
    <location>
        <begin position="31"/>
        <end position="53"/>
    </location>
</feature>
<dbReference type="Gene3D" id="1.20.1530.20">
    <property type="match status" value="1"/>
</dbReference>
<dbReference type="GO" id="GO:0015104">
    <property type="term" value="F:antimonite transmembrane transporter activity"/>
    <property type="evidence" value="ECO:0007669"/>
    <property type="project" value="TreeGrafter"/>
</dbReference>
<dbReference type="EMBL" id="CP017921">
    <property type="protein sequence ID" value="APH38502.1"/>
    <property type="molecule type" value="Genomic_DNA"/>
</dbReference>
<name>A0A1L3Q0V5_9EURY</name>
<dbReference type="Proteomes" id="UP000198669">
    <property type="component" value="Unassembled WGS sequence"/>
</dbReference>
<reference evidence="11 13" key="2">
    <citation type="submission" date="2016-10" db="EMBL/GenBank/DDBJ databases">
        <authorList>
            <person name="de Groot N.N."/>
        </authorList>
    </citation>
    <scope>NUCLEOTIDE SEQUENCE [LARGE SCALE GENOMIC DNA]</scope>
    <source>
        <strain evidence="11 13">Z-7982</strain>
    </source>
</reference>
<protein>
    <submittedName>
        <fullName evidence="9">Arsenic resistance protein</fullName>
    </submittedName>
    <submittedName>
        <fullName evidence="11">Arsenite efflux pump ArsB, ACR3 family</fullName>
    </submittedName>
</protein>
<sequence>MNFVEKYQSVFILISVSIGLILGQNTLARNYASLFIVPFLMVMLFGIFLQVPLGQLKNSFKNWKFAGVSASINFIFNPTLAFFLGFLFLSDTPALWIGFIMLMVTPCTDWYLLFTGIARGNVPLSASILPMNLILQLLLLPIYLLLFAGNIATINPTLLMESVVLVLLIPFIASLVSKTVVPGIKGEYWLQEKIFPNLDHVQFLFLNLAIISMFASQGEQLVQNPLILLKLITPVLLFFVIVFVVGQIVGRYLGFSYQDTASLNLTTLARNSPIVLAIALTAFPEEPLIALALVIGPLIELPVLGIISHTLLWIRKSVS</sequence>
<dbReference type="KEGG" id="mhaz:BHR79_02685"/>
<accession>A0A1L3Q0V5</accession>
<keyword evidence="12" id="KW-1185">Reference proteome</keyword>
<evidence type="ECO:0000313" key="10">
    <source>
        <dbReference type="EMBL" id="RNI10620.1"/>
    </source>
</evidence>
<keyword evidence="4" id="KW-1003">Cell membrane</keyword>
<reference evidence="10 14" key="3">
    <citation type="submission" date="2018-10" db="EMBL/GenBank/DDBJ databases">
        <title>Cultivation of a novel Methanohalophilus strain from Kebrit Deep of the Red Sea and a genomic comparison of members of the genus Methanohalophilus.</title>
        <authorList>
            <person name="Guan Y."/>
            <person name="Ngugi D.K."/>
            <person name="Stingl U."/>
        </authorList>
    </citation>
    <scope>NUCLEOTIDE SEQUENCE [LARGE SCALE GENOMIC DNA]</scope>
    <source>
        <strain evidence="10 14">DSM 3094</strain>
    </source>
</reference>
<dbReference type="RefSeq" id="WP_072560919.1">
    <property type="nucleotide sequence ID" value="NZ_CP017921.1"/>
</dbReference>
<keyword evidence="6 8" id="KW-1133">Transmembrane helix</keyword>
<dbReference type="OrthoDB" id="77832at2157"/>
<dbReference type="STRING" id="2177.BHR79_02685"/>
<evidence type="ECO:0000313" key="12">
    <source>
        <dbReference type="Proteomes" id="UP000186879"/>
    </source>
</evidence>
<evidence type="ECO:0000256" key="8">
    <source>
        <dbReference type="SAM" id="Phobius"/>
    </source>
</evidence>
<feature type="transmembrane region" description="Helical" evidence="8">
    <location>
        <begin position="197"/>
        <end position="215"/>
    </location>
</feature>
<dbReference type="GO" id="GO:0015297">
    <property type="term" value="F:antiporter activity"/>
    <property type="evidence" value="ECO:0007669"/>
    <property type="project" value="InterPro"/>
</dbReference>
<evidence type="ECO:0000313" key="13">
    <source>
        <dbReference type="Proteomes" id="UP000198669"/>
    </source>
</evidence>
<feature type="transmembrane region" description="Helical" evidence="8">
    <location>
        <begin position="158"/>
        <end position="176"/>
    </location>
</feature>
<evidence type="ECO:0000256" key="5">
    <source>
        <dbReference type="ARBA" id="ARBA00022692"/>
    </source>
</evidence>
<dbReference type="Proteomes" id="UP000267921">
    <property type="component" value="Unassembled WGS sequence"/>
</dbReference>
<dbReference type="Pfam" id="PF01758">
    <property type="entry name" value="SBF"/>
    <property type="match status" value="1"/>
</dbReference>
<evidence type="ECO:0000256" key="3">
    <source>
        <dbReference type="ARBA" id="ARBA00022448"/>
    </source>
</evidence>
<evidence type="ECO:0000313" key="14">
    <source>
        <dbReference type="Proteomes" id="UP000267921"/>
    </source>
</evidence>
<dbReference type="GO" id="GO:0005886">
    <property type="term" value="C:plasma membrane"/>
    <property type="evidence" value="ECO:0007669"/>
    <property type="project" value="UniProtKB-SubCell"/>
</dbReference>
<dbReference type="EMBL" id="FNMU01000001">
    <property type="protein sequence ID" value="SDW11212.1"/>
    <property type="molecule type" value="Genomic_DNA"/>
</dbReference>
<feature type="transmembrane region" description="Helical" evidence="8">
    <location>
        <begin position="94"/>
        <end position="113"/>
    </location>
</feature>
<organism evidence="9 12">
    <name type="scientific">Methanohalophilus halophilus</name>
    <dbReference type="NCBI Taxonomy" id="2177"/>
    <lineage>
        <taxon>Archaea</taxon>
        <taxon>Methanobacteriati</taxon>
        <taxon>Methanobacteriota</taxon>
        <taxon>Stenosarchaea group</taxon>
        <taxon>Methanomicrobia</taxon>
        <taxon>Methanosarcinales</taxon>
        <taxon>Methanosarcinaceae</taxon>
        <taxon>Methanohalophilus</taxon>
    </lineage>
</organism>
<dbReference type="PANTHER" id="PTHR43057:SF1">
    <property type="entry name" value="ARSENICAL-RESISTANCE PROTEIN 3"/>
    <property type="match status" value="1"/>
</dbReference>
<dbReference type="InterPro" id="IPR004706">
    <property type="entry name" value="Arsenical-R_Acr3"/>
</dbReference>
<evidence type="ECO:0000256" key="2">
    <source>
        <dbReference type="ARBA" id="ARBA00010110"/>
    </source>
</evidence>
<dbReference type="GO" id="GO:0015105">
    <property type="term" value="F:arsenite transmembrane transporter activity"/>
    <property type="evidence" value="ECO:0007669"/>
    <property type="project" value="TreeGrafter"/>
</dbReference>
<keyword evidence="7 8" id="KW-0472">Membrane</keyword>
<comment type="similarity">
    <text evidence="2">Belongs to the arsenical resistance-3 (ACR3) (TC 2.A.59) family.</text>
</comment>
<dbReference type="EMBL" id="RJJG01000001">
    <property type="protein sequence ID" value="RNI10620.1"/>
    <property type="molecule type" value="Genomic_DNA"/>
</dbReference>
<dbReference type="Proteomes" id="UP000186879">
    <property type="component" value="Chromosome"/>
</dbReference>
<feature type="transmembrane region" description="Helical" evidence="8">
    <location>
        <begin position="289"/>
        <end position="314"/>
    </location>
</feature>
<evidence type="ECO:0000256" key="7">
    <source>
        <dbReference type="ARBA" id="ARBA00023136"/>
    </source>
</evidence>
<keyword evidence="5 8" id="KW-0812">Transmembrane</keyword>
<gene>
    <name evidence="9" type="ORF">BHR79_02685</name>
    <name evidence="10" type="ORF">EFE40_00095</name>
    <name evidence="11" type="ORF">SAMN04515625_0364</name>
</gene>
<comment type="subcellular location">
    <subcellularLocation>
        <location evidence="1">Cell membrane</location>
        <topology evidence="1">Multi-pass membrane protein</topology>
    </subcellularLocation>
</comment>
<feature type="transmembrane region" description="Helical" evidence="8">
    <location>
        <begin position="133"/>
        <end position="152"/>
    </location>
</feature>